<dbReference type="PANTHER" id="PTHR11017">
    <property type="entry name" value="LEUCINE-RICH REPEAT-CONTAINING PROTEIN"/>
    <property type="match status" value="1"/>
</dbReference>
<dbReference type="Pfam" id="PF01582">
    <property type="entry name" value="TIR"/>
    <property type="match status" value="1"/>
</dbReference>
<dbReference type="SMART" id="SM00382">
    <property type="entry name" value="AAA"/>
    <property type="match status" value="1"/>
</dbReference>
<reference evidence="4" key="1">
    <citation type="journal article" date="2019" name="Genome">
        <title>Characterization of the western white pine TIR-NBS-LRR (PmTNL2) gene by transcript profiling and promoter analysis.</title>
        <authorList>
            <person name="Liu J.J."/>
            <person name="Xiang Y."/>
        </authorList>
    </citation>
    <scope>NUCLEOTIDE SEQUENCE</scope>
</reference>
<dbReference type="GO" id="GO:0006952">
    <property type="term" value="P:defense response"/>
    <property type="evidence" value="ECO:0007669"/>
    <property type="project" value="UniProtKB-KW"/>
</dbReference>
<keyword evidence="2" id="KW-0611">Plant defense</keyword>
<dbReference type="InterPro" id="IPR001611">
    <property type="entry name" value="Leu-rich_rpt"/>
</dbReference>
<dbReference type="PRINTS" id="PR00364">
    <property type="entry name" value="DISEASERSIST"/>
</dbReference>
<dbReference type="SMART" id="SM00255">
    <property type="entry name" value="TIR"/>
    <property type="match status" value="1"/>
</dbReference>
<dbReference type="InterPro" id="IPR003593">
    <property type="entry name" value="AAA+_ATPase"/>
</dbReference>
<protein>
    <submittedName>
        <fullName evidence="4">Putative TIR-NBS-LRR protein</fullName>
    </submittedName>
</protein>
<dbReference type="SUPFAM" id="SSF52058">
    <property type="entry name" value="L domain-like"/>
    <property type="match status" value="2"/>
</dbReference>
<dbReference type="InterPro" id="IPR036388">
    <property type="entry name" value="WH-like_DNA-bd_sf"/>
</dbReference>
<dbReference type="InterPro" id="IPR044974">
    <property type="entry name" value="Disease_R_plants"/>
</dbReference>
<dbReference type="GO" id="GO:0007165">
    <property type="term" value="P:signal transduction"/>
    <property type="evidence" value="ECO:0007669"/>
    <property type="project" value="InterPro"/>
</dbReference>
<dbReference type="Gene3D" id="3.40.50.10140">
    <property type="entry name" value="Toll/interleukin-1 receptor homology (TIR) domain"/>
    <property type="match status" value="1"/>
</dbReference>
<dbReference type="Gene3D" id="3.80.10.10">
    <property type="entry name" value="Ribonuclease Inhibitor"/>
    <property type="match status" value="2"/>
</dbReference>
<evidence type="ECO:0000256" key="1">
    <source>
        <dbReference type="ARBA" id="ARBA00022737"/>
    </source>
</evidence>
<feature type="domain" description="TIR" evidence="3">
    <location>
        <begin position="14"/>
        <end position="216"/>
    </location>
</feature>
<dbReference type="Pfam" id="PF00560">
    <property type="entry name" value="LRR_1"/>
    <property type="match status" value="3"/>
</dbReference>
<reference evidence="4" key="2">
    <citation type="submission" date="2019-05" db="EMBL/GenBank/DDBJ databases">
        <authorList>
            <person name="Liu J.-J."/>
        </authorList>
    </citation>
    <scope>NUCLEOTIDE SEQUENCE</scope>
</reference>
<dbReference type="AlphaFoldDB" id="A0A5B9ZTT0"/>
<dbReference type="EMBL" id="MK903342">
    <property type="protein sequence ID" value="QEH91620.1"/>
    <property type="molecule type" value="mRNA"/>
</dbReference>
<proteinExistence type="evidence at transcript level"/>
<dbReference type="Gene3D" id="3.40.50.300">
    <property type="entry name" value="P-loop containing nucleotide triphosphate hydrolases"/>
    <property type="match status" value="1"/>
</dbReference>
<organism evidence="4">
    <name type="scientific">Pinus monticola</name>
    <name type="common">Western white pine</name>
    <name type="synonym">Strobus monticola</name>
    <dbReference type="NCBI Taxonomy" id="3345"/>
    <lineage>
        <taxon>Eukaryota</taxon>
        <taxon>Viridiplantae</taxon>
        <taxon>Streptophyta</taxon>
        <taxon>Embryophyta</taxon>
        <taxon>Tracheophyta</taxon>
        <taxon>Spermatophyta</taxon>
        <taxon>Pinopsida</taxon>
        <taxon>Pinidae</taxon>
        <taxon>Conifers I</taxon>
        <taxon>Pinales</taxon>
        <taxon>Pinaceae</taxon>
        <taxon>Pinus</taxon>
        <taxon>Pinus subgen. Strobus</taxon>
    </lineage>
</organism>
<dbReference type="SUPFAM" id="SSF52200">
    <property type="entry name" value="Toll/Interleukin receptor TIR domain"/>
    <property type="match status" value="1"/>
</dbReference>
<dbReference type="Gene3D" id="1.10.10.10">
    <property type="entry name" value="Winged helix-like DNA-binding domain superfamily/Winged helix DNA-binding domain"/>
    <property type="match status" value="1"/>
</dbReference>
<sequence>MASSSTSYANQNYNVYDIFINHRGPGSKKPFATDLYNRLCKHGLRAFLDVDELREGGGLTSQIEGAIRTASVQIAIFSPRYAESEWCLKELVLMLKSKKPIIPVFYRVSPSELRWTQRETGLCDTLLRLLPRFLRNLCLPIVEDGVYARSLRQLEEKKTIDRQSRQKKLRYDSNTIKEWRDALLNVADISGFDMEAYNGDEQQLLEKVVEAVLKRIPRKLHVSKHPIALEHKVEDFERDMRLQSQCDQTRIIGIVGHGGVGKTTLAKEIFNLRSSHFNGSCFLFDVRDKPVISLQSQLLKDLAPQWNGQISSSDEGIEMLGRYLAASKALIVLDDVDHIQQMNALLSPAKNVLPSGSLILVTSRNKDVLIRWGIVESSIYDLKGLDPQQSKELFCWHAFHQSHPDVGFEKVVDLFLETCDGLPLSLMVLGGHMHGQKHLKYWEAELRKISDVLPTDIRCRLKISYDSLDQQEKNIFLDTARFFRGIDKDTAIRIWDGSDWKGELNFRNLQNRCLLEVNDKNEIGMHDHLRDLGRDLAEKEPPDCWRRIWRPTDNLIYQPSPVRGVSMVPSDGPEWSPQQFKSLVELTGRLQLLAAEGDCVESILNVAQPPHLIWLRWINCPYSSLPPWISMENLRVLQIEGKEFETIWKDESQAPMQIRELDIDARLLNIPKSFGKLKYLEKFVLHNNKIDPVGLTTLPDEFCGLQSLNYLELSHCSEIKSLPDSFGDLRNLQTLHMDSCFGLQGLPDPLGGLASLQTLDLGGCSGLQGLPDSLGGLASLQTLGLGGCSWLQGLPDSLGGLASLQTLNLYHCSRLQELPDSLGGLASLQTLNLYHCYGLQGLPDSLGGLASLQTLRVGHCYRLQGLPDSLGGLASLQTLDLSDCYELQGLPDSLGGLASLQTLHLSVCSELQVLPDSLGGLASLQTLDLYLCSGLQGLPDSLGGLASLQTLDLSGCYELQGLPDSLGGLASLQTLRLQGLPDSLGSLASLQTLRLRGASKHNRPYT</sequence>
<dbReference type="InterPro" id="IPR000157">
    <property type="entry name" value="TIR_dom"/>
</dbReference>
<dbReference type="Pfam" id="PF00931">
    <property type="entry name" value="NB-ARC"/>
    <property type="match status" value="1"/>
</dbReference>
<keyword evidence="1" id="KW-0677">Repeat</keyword>
<gene>
    <name evidence="4" type="primary">TNL2</name>
</gene>
<dbReference type="InterPro" id="IPR002182">
    <property type="entry name" value="NB-ARC"/>
</dbReference>
<evidence type="ECO:0000256" key="2">
    <source>
        <dbReference type="ARBA" id="ARBA00022821"/>
    </source>
</evidence>
<dbReference type="PANTHER" id="PTHR11017:SF385">
    <property type="entry name" value="DISEASE RESISTANCE PROTEIN (TIR-NBS-LRR CLASS)-RELATED"/>
    <property type="match status" value="1"/>
</dbReference>
<name>A0A5B9ZTT0_PINMO</name>
<dbReference type="InterPro" id="IPR042197">
    <property type="entry name" value="Apaf_helical"/>
</dbReference>
<dbReference type="InterPro" id="IPR035897">
    <property type="entry name" value="Toll_tir_struct_dom_sf"/>
</dbReference>
<evidence type="ECO:0000259" key="3">
    <source>
        <dbReference type="PROSITE" id="PS50104"/>
    </source>
</evidence>
<dbReference type="PROSITE" id="PS50104">
    <property type="entry name" value="TIR"/>
    <property type="match status" value="1"/>
</dbReference>
<dbReference type="SUPFAM" id="SSF52540">
    <property type="entry name" value="P-loop containing nucleoside triphosphate hydrolases"/>
    <property type="match status" value="1"/>
</dbReference>
<dbReference type="GO" id="GO:0043531">
    <property type="term" value="F:ADP binding"/>
    <property type="evidence" value="ECO:0007669"/>
    <property type="project" value="InterPro"/>
</dbReference>
<dbReference type="InterPro" id="IPR032675">
    <property type="entry name" value="LRR_dom_sf"/>
</dbReference>
<evidence type="ECO:0000313" key="4">
    <source>
        <dbReference type="EMBL" id="QEH91620.1"/>
    </source>
</evidence>
<dbReference type="InterPro" id="IPR027417">
    <property type="entry name" value="P-loop_NTPase"/>
</dbReference>
<accession>A0A5B9ZTT0</accession>
<dbReference type="Gene3D" id="1.10.8.430">
    <property type="entry name" value="Helical domain of apoptotic protease-activating factors"/>
    <property type="match status" value="1"/>
</dbReference>